<evidence type="ECO:0000256" key="9">
    <source>
        <dbReference type="SAM" id="Phobius"/>
    </source>
</evidence>
<evidence type="ECO:0000256" key="5">
    <source>
        <dbReference type="ARBA" id="ARBA00022692"/>
    </source>
</evidence>
<feature type="transmembrane region" description="Helical" evidence="9">
    <location>
        <begin position="143"/>
        <end position="171"/>
    </location>
</feature>
<evidence type="ECO:0000256" key="6">
    <source>
        <dbReference type="ARBA" id="ARBA00022989"/>
    </source>
</evidence>
<evidence type="ECO:0000313" key="11">
    <source>
        <dbReference type="Proteomes" id="UP000095765"/>
    </source>
</evidence>
<dbReference type="GO" id="GO:0032217">
    <property type="term" value="F:riboflavin transmembrane transporter activity"/>
    <property type="evidence" value="ECO:0007669"/>
    <property type="project" value="UniProtKB-UniRule"/>
</dbReference>
<evidence type="ECO:0000313" key="10">
    <source>
        <dbReference type="EMBL" id="CUP33432.1"/>
    </source>
</evidence>
<feature type="transmembrane region" description="Helical" evidence="9">
    <location>
        <begin position="47"/>
        <end position="69"/>
    </location>
</feature>
<dbReference type="Proteomes" id="UP000095765">
    <property type="component" value="Unassembled WGS sequence"/>
</dbReference>
<comment type="similarity">
    <text evidence="2 8">Belongs to the prokaryotic riboflavin transporter (P-RFT) (TC 2.A.87) family.</text>
</comment>
<keyword evidence="4 8" id="KW-1003">Cell membrane</keyword>
<evidence type="ECO:0000256" key="8">
    <source>
        <dbReference type="PIRNR" id="PIRNR037778"/>
    </source>
</evidence>
<organism evidence="10 11">
    <name type="scientific">Anaerotruncus colihominis</name>
    <dbReference type="NCBI Taxonomy" id="169435"/>
    <lineage>
        <taxon>Bacteria</taxon>
        <taxon>Bacillati</taxon>
        <taxon>Bacillota</taxon>
        <taxon>Clostridia</taxon>
        <taxon>Eubacteriales</taxon>
        <taxon>Oscillospiraceae</taxon>
        <taxon>Anaerotruncus</taxon>
    </lineage>
</organism>
<dbReference type="PANTHER" id="PTHR38438:SF1">
    <property type="entry name" value="RIBOFLAVIN TRANSPORTER RIBU"/>
    <property type="match status" value="1"/>
</dbReference>
<keyword evidence="5 9" id="KW-0812">Transmembrane</keyword>
<proteinExistence type="inferred from homology"/>
<dbReference type="PANTHER" id="PTHR38438">
    <property type="entry name" value="RIBOFLAVIN TRANSPORTER RIBU"/>
    <property type="match status" value="1"/>
</dbReference>
<dbReference type="GO" id="GO:0005886">
    <property type="term" value="C:plasma membrane"/>
    <property type="evidence" value="ECO:0007669"/>
    <property type="project" value="UniProtKB-SubCell"/>
</dbReference>
<dbReference type="Pfam" id="PF12822">
    <property type="entry name" value="ECF_trnsprt"/>
    <property type="match status" value="1"/>
</dbReference>
<keyword evidence="3 8" id="KW-0813">Transport</keyword>
<keyword evidence="6 9" id="KW-1133">Transmembrane helix</keyword>
<evidence type="ECO:0000256" key="1">
    <source>
        <dbReference type="ARBA" id="ARBA00004651"/>
    </source>
</evidence>
<dbReference type="RefSeq" id="WP_006873012.1">
    <property type="nucleotide sequence ID" value="NZ_CABIWA010000001.1"/>
</dbReference>
<dbReference type="AlphaFoldDB" id="A0A174MAQ1"/>
<comment type="subcellular location">
    <subcellularLocation>
        <location evidence="1">Cell membrane</location>
        <topology evidence="1">Multi-pass membrane protein</topology>
    </subcellularLocation>
</comment>
<dbReference type="InterPro" id="IPR024529">
    <property type="entry name" value="ECF_trnsprt_substrate-spec"/>
</dbReference>
<keyword evidence="7 8" id="KW-0472">Membrane</keyword>
<evidence type="ECO:0000256" key="3">
    <source>
        <dbReference type="ARBA" id="ARBA00022448"/>
    </source>
</evidence>
<comment type="function">
    <text evidence="8">Probably a riboflavin-binding protein that interacts with the energy-coupling factor (ECF) ABC-transporter complex.</text>
</comment>
<dbReference type="Gene3D" id="1.10.1760.20">
    <property type="match status" value="1"/>
</dbReference>
<dbReference type="PIRSF" id="PIRSF037778">
    <property type="entry name" value="UCP037778_transp_RibU"/>
    <property type="match status" value="1"/>
</dbReference>
<protein>
    <recommendedName>
        <fullName evidence="8">Riboflavin transporter</fullName>
    </recommendedName>
</protein>
<dbReference type="GeneID" id="72464661"/>
<gene>
    <name evidence="10" type="primary">ribU_1</name>
    <name evidence="10" type="ORF">ERS852551_00494</name>
</gene>
<feature type="transmembrane region" description="Helical" evidence="9">
    <location>
        <begin position="113"/>
        <end position="137"/>
    </location>
</feature>
<dbReference type="EMBL" id="CZBE01000002">
    <property type="protein sequence ID" value="CUP33432.1"/>
    <property type="molecule type" value="Genomic_DNA"/>
</dbReference>
<evidence type="ECO:0000256" key="4">
    <source>
        <dbReference type="ARBA" id="ARBA00022475"/>
    </source>
</evidence>
<evidence type="ECO:0000256" key="7">
    <source>
        <dbReference type="ARBA" id="ARBA00023136"/>
    </source>
</evidence>
<dbReference type="InterPro" id="IPR025720">
    <property type="entry name" value="RibU"/>
</dbReference>
<accession>A0A174MAQ1</accession>
<evidence type="ECO:0000256" key="2">
    <source>
        <dbReference type="ARBA" id="ARBA00005540"/>
    </source>
</evidence>
<sequence length="185" mass="19589">MKVSEATRKLTTMAMLTAISIVLVAFVHFPLLPAAPWMEYDPADIPIFIGTFMFGPAAGLGLTAVVAIIQGTTVSAGSGWIGIVMHFLATGTFALLAGTIYRRRHTRGGAALALLAGVLAMTAVMVGCNLIFTPIFMGTPIDAVIPMLLPVIVPFNLVKAGINAAVTYLVYKPVARLVRFEIQTV</sequence>
<feature type="transmembrane region" description="Helical" evidence="9">
    <location>
        <begin position="12"/>
        <end position="35"/>
    </location>
</feature>
<dbReference type="OrthoDB" id="9809216at2"/>
<name>A0A174MAQ1_9FIRM</name>
<feature type="transmembrane region" description="Helical" evidence="9">
    <location>
        <begin position="81"/>
        <end position="101"/>
    </location>
</feature>
<reference evidence="10 11" key="1">
    <citation type="submission" date="2015-09" db="EMBL/GenBank/DDBJ databases">
        <authorList>
            <consortium name="Pathogen Informatics"/>
        </authorList>
    </citation>
    <scope>NUCLEOTIDE SEQUENCE [LARGE SCALE GENOMIC DNA]</scope>
    <source>
        <strain evidence="10 11">2789STDY5834939</strain>
    </source>
</reference>